<protein>
    <submittedName>
        <fullName evidence="1">Uncharacterized protein</fullName>
    </submittedName>
</protein>
<comment type="caution">
    <text evidence="1">The sequence shown here is derived from an EMBL/GenBank/DDBJ whole genome shotgun (WGS) entry which is preliminary data.</text>
</comment>
<proteinExistence type="predicted"/>
<dbReference type="Proteomes" id="UP001218188">
    <property type="component" value="Unassembled WGS sequence"/>
</dbReference>
<name>A0AAD6X6T7_9AGAR</name>
<keyword evidence="2" id="KW-1185">Reference proteome</keyword>
<evidence type="ECO:0000313" key="2">
    <source>
        <dbReference type="Proteomes" id="UP001218188"/>
    </source>
</evidence>
<sequence length="201" mass="22879">MVIQVDKLKSSSGFRPNVVSTFFSPFSLSPLRSLFLLFPTSAPLTPVLYRDHGLTPTSHDAGTRVFASQIRVADPNVDNGSFSSLTTKETMEWIMAVGNIDEISPRFKHTEQQHEVASDNLRVALWDTQRSQIFPETQLRHPAFGVLATMENTAQERIAQCFFKKLLENQEYKYDSESYEGVVVVRRAGTAKLYYCFFERL</sequence>
<organism evidence="1 2">
    <name type="scientific">Mycena alexandri</name>
    <dbReference type="NCBI Taxonomy" id="1745969"/>
    <lineage>
        <taxon>Eukaryota</taxon>
        <taxon>Fungi</taxon>
        <taxon>Dikarya</taxon>
        <taxon>Basidiomycota</taxon>
        <taxon>Agaricomycotina</taxon>
        <taxon>Agaricomycetes</taxon>
        <taxon>Agaricomycetidae</taxon>
        <taxon>Agaricales</taxon>
        <taxon>Marasmiineae</taxon>
        <taxon>Mycenaceae</taxon>
        <taxon>Mycena</taxon>
    </lineage>
</organism>
<reference evidence="1" key="1">
    <citation type="submission" date="2023-03" db="EMBL/GenBank/DDBJ databases">
        <title>Massive genome expansion in bonnet fungi (Mycena s.s.) driven by repeated elements and novel gene families across ecological guilds.</title>
        <authorList>
            <consortium name="Lawrence Berkeley National Laboratory"/>
            <person name="Harder C.B."/>
            <person name="Miyauchi S."/>
            <person name="Viragh M."/>
            <person name="Kuo A."/>
            <person name="Thoen E."/>
            <person name="Andreopoulos B."/>
            <person name="Lu D."/>
            <person name="Skrede I."/>
            <person name="Drula E."/>
            <person name="Henrissat B."/>
            <person name="Morin E."/>
            <person name="Kohler A."/>
            <person name="Barry K."/>
            <person name="LaButti K."/>
            <person name="Morin E."/>
            <person name="Salamov A."/>
            <person name="Lipzen A."/>
            <person name="Mereny Z."/>
            <person name="Hegedus B."/>
            <person name="Baldrian P."/>
            <person name="Stursova M."/>
            <person name="Weitz H."/>
            <person name="Taylor A."/>
            <person name="Grigoriev I.V."/>
            <person name="Nagy L.G."/>
            <person name="Martin F."/>
            <person name="Kauserud H."/>
        </authorList>
    </citation>
    <scope>NUCLEOTIDE SEQUENCE</scope>
    <source>
        <strain evidence="1">CBHHK200</strain>
    </source>
</reference>
<dbReference type="EMBL" id="JARJCM010000018">
    <property type="protein sequence ID" value="KAJ7041183.1"/>
    <property type="molecule type" value="Genomic_DNA"/>
</dbReference>
<gene>
    <name evidence="1" type="ORF">C8F04DRAFT_1391292</name>
</gene>
<dbReference type="AlphaFoldDB" id="A0AAD6X6T7"/>
<accession>A0AAD6X6T7</accession>
<evidence type="ECO:0000313" key="1">
    <source>
        <dbReference type="EMBL" id="KAJ7041183.1"/>
    </source>
</evidence>